<organism evidence="1 2">
    <name type="scientific">Rubrivirga marina</name>
    <dbReference type="NCBI Taxonomy" id="1196024"/>
    <lineage>
        <taxon>Bacteria</taxon>
        <taxon>Pseudomonadati</taxon>
        <taxon>Rhodothermota</taxon>
        <taxon>Rhodothermia</taxon>
        <taxon>Rhodothermales</taxon>
        <taxon>Rubricoccaceae</taxon>
        <taxon>Rubrivirga</taxon>
    </lineage>
</organism>
<accession>A0A271IUD1</accession>
<keyword evidence="2" id="KW-1185">Reference proteome</keyword>
<evidence type="ECO:0000313" key="1">
    <source>
        <dbReference type="EMBL" id="PAP74179.1"/>
    </source>
</evidence>
<reference evidence="1 2" key="1">
    <citation type="submission" date="2016-11" db="EMBL/GenBank/DDBJ databases">
        <title>Study of marine rhodopsin-containing bacteria.</title>
        <authorList>
            <person name="Yoshizawa S."/>
            <person name="Kumagai Y."/>
            <person name="Kogure K."/>
        </authorList>
    </citation>
    <scope>NUCLEOTIDE SEQUENCE [LARGE SCALE GENOMIC DNA]</scope>
    <source>
        <strain evidence="1 2">SAORIC-28</strain>
    </source>
</reference>
<gene>
    <name evidence="1" type="ORF">BSZ37_21180</name>
</gene>
<evidence type="ECO:0008006" key="3">
    <source>
        <dbReference type="Google" id="ProtNLM"/>
    </source>
</evidence>
<evidence type="ECO:0000313" key="2">
    <source>
        <dbReference type="Proteomes" id="UP000216339"/>
    </source>
</evidence>
<dbReference type="Proteomes" id="UP000216339">
    <property type="component" value="Unassembled WGS sequence"/>
</dbReference>
<dbReference type="AlphaFoldDB" id="A0A271IUD1"/>
<proteinExistence type="predicted"/>
<comment type="caution">
    <text evidence="1">The sequence shown here is derived from an EMBL/GenBank/DDBJ whole genome shotgun (WGS) entry which is preliminary data.</text>
</comment>
<sequence length="300" mass="33436">MRQPLVTATAETDSEGEALLGVPHLPDERPMGAIWDLLQILSYLTGRRVMLPSDAGRYVLPRVSAPVVEEFELHRAAWVAWEHRPNLVPPERRTAFLLYLQAVDSVEAEVRAAMGSVALENAVRDIGAQAPPEPDEPVAEDLRDELRAVVDARTDLSSARKSRFRQKVEDWGAPGLGPLVRRYVVHYGLSNLPDGSDAKKRANHVAEMRNGLLHTGQLREPTWINRDDEDEQILHRKGATMFYGAQLIPGLVQRHLDHLWGIEGFARPRGNANWLSEYFEHGTYDGQSVEGGSPLSDAPP</sequence>
<name>A0A271IUD1_9BACT</name>
<protein>
    <recommendedName>
        <fullName evidence="3">Apea-like HEPN domain-containing protein</fullName>
    </recommendedName>
</protein>
<dbReference type="EMBL" id="MQWD01000010">
    <property type="protein sequence ID" value="PAP74179.1"/>
    <property type="molecule type" value="Genomic_DNA"/>
</dbReference>